<protein>
    <submittedName>
        <fullName evidence="3">Cell wall-binding repeat-containing protein</fullName>
    </submittedName>
</protein>
<dbReference type="InterPro" id="IPR013693">
    <property type="entry name" value="SpoIID/LytB_N"/>
</dbReference>
<dbReference type="RefSeq" id="WP_406765678.1">
    <property type="nucleotide sequence ID" value="NZ_JBJHZY010000002.1"/>
</dbReference>
<dbReference type="NCBIfam" id="TIGR02669">
    <property type="entry name" value="SpoIID_LytB"/>
    <property type="match status" value="1"/>
</dbReference>
<feature type="domain" description="Sporulation stage II protein D amidase enhancer LytB N-terminal" evidence="2">
    <location>
        <begin position="141"/>
        <end position="226"/>
    </location>
</feature>
<proteinExistence type="predicted"/>
<reference evidence="3 4" key="1">
    <citation type="submission" date="2024-11" db="EMBL/GenBank/DDBJ databases">
        <authorList>
            <person name="Heng Y.C."/>
            <person name="Lim A.C.H."/>
            <person name="Lee J.K.Y."/>
            <person name="Kittelmann S."/>
        </authorList>
    </citation>
    <scope>NUCLEOTIDE SEQUENCE [LARGE SCALE GENOMIC DNA]</scope>
    <source>
        <strain evidence="3 4">WILCCON 0202</strain>
    </source>
</reference>
<evidence type="ECO:0000313" key="3">
    <source>
        <dbReference type="EMBL" id="MFL0269059.1"/>
    </source>
</evidence>
<dbReference type="EMBL" id="JBJHZY010000002">
    <property type="protein sequence ID" value="MFL0269059.1"/>
    <property type="molecule type" value="Genomic_DNA"/>
</dbReference>
<keyword evidence="4" id="KW-1185">Reference proteome</keyword>
<accession>A0ABW8TUM7</accession>
<dbReference type="InterPro" id="IPR007253">
    <property type="entry name" value="Cell_wall-bd_2"/>
</dbReference>
<name>A0ABW8TUM7_9CLOT</name>
<dbReference type="InterPro" id="IPR013486">
    <property type="entry name" value="SpoIID/LytB"/>
</dbReference>
<comment type="caution">
    <text evidence="3">The sequence shown here is derived from an EMBL/GenBank/DDBJ whole genome shotgun (WGS) entry which is preliminary data.</text>
</comment>
<dbReference type="Pfam" id="PF04122">
    <property type="entry name" value="CW_binding_2"/>
    <property type="match status" value="3"/>
</dbReference>
<dbReference type="Gene3D" id="3.40.50.12090">
    <property type="match status" value="2"/>
</dbReference>
<evidence type="ECO:0000313" key="4">
    <source>
        <dbReference type="Proteomes" id="UP001623661"/>
    </source>
</evidence>
<organism evidence="3 4">
    <name type="scientific">Candidatus Clostridium radicumherbarum</name>
    <dbReference type="NCBI Taxonomy" id="3381662"/>
    <lineage>
        <taxon>Bacteria</taxon>
        <taxon>Bacillati</taxon>
        <taxon>Bacillota</taxon>
        <taxon>Clostridia</taxon>
        <taxon>Eubacteriales</taxon>
        <taxon>Clostridiaceae</taxon>
        <taxon>Clostridium</taxon>
    </lineage>
</organism>
<dbReference type="InterPro" id="IPR051922">
    <property type="entry name" value="Bact_Sporulation_Assoc"/>
</dbReference>
<feature type="signal peptide" evidence="1">
    <location>
        <begin position="1"/>
        <end position="28"/>
    </location>
</feature>
<feature type="chain" id="PRO_5046245461" evidence="1">
    <location>
        <begin position="29"/>
        <end position="719"/>
    </location>
</feature>
<dbReference type="PANTHER" id="PTHR30032:SF8">
    <property type="entry name" value="GERMINATION-SPECIFIC N-ACETYLMURAMOYL-L-ALANINE AMIDASE"/>
    <property type="match status" value="1"/>
</dbReference>
<evidence type="ECO:0000259" key="2">
    <source>
        <dbReference type="Pfam" id="PF08486"/>
    </source>
</evidence>
<dbReference type="Pfam" id="PF08486">
    <property type="entry name" value="SpoIID"/>
    <property type="match status" value="1"/>
</dbReference>
<evidence type="ECO:0000256" key="1">
    <source>
        <dbReference type="SAM" id="SignalP"/>
    </source>
</evidence>
<dbReference type="Proteomes" id="UP001623661">
    <property type="component" value="Unassembled WGS sequence"/>
</dbReference>
<gene>
    <name evidence="3" type="ORF">ACJDUH_13250</name>
</gene>
<sequence length="719" mass="77597">MFSKRFNKLIAISTIAAVLISSPIIGQAATISDTYMKGISVGFTSMGSITTLDFTLTGDYIIDGQGIIINGNNSYCIRLENSALNLYKNGVLFYSTNSDITIKPLNTDTFIKFNKKYNNQIYMRQFAGNMTFKNNGTCFIPINNLKMEDYVKGVVPYEEGDTFPSEALKAQAIASRTWAIKNSGKYISQGFNVSDDTNSQVYNGYSPSSTKSNQAVTDTNGKVLTYNGGIIDALYSSSNGGWTEPYTGYPYLPSQTQDTYDVRNVVTYTPADILKLIQNNDKYKNLNAVQFKSMDIVNVAGKQNVNTLNITYNNGTNDAILVLDINDATNNPKSFFNLLSNWFTAKQQNDGSFVFNVRYGHGMGMSQWGAFSRANAGLNYDSILKFYFCNIDYLNANASGTIINGAPTRLGGQNRYETSVQIAENMYSGKINNVVLATGADFPDALSGSVLAKAVSAPILLVDAKPTSAGSSPALNYIASHLNQGGNVYLLGGEGVISKDFEAKLTSMGYNFRRLGGTNRFDTNTQIVNQLNALNAASSTGLVIATANDFPDALSISPAAALNGWSILLSNKDSLTPDEEKYISSMKPDKVYIAGGNGVVSDNVLNKVKTMLGYGDDKVIRLGGSNRYETSKKINSALFNTPNRIGIATGQQFADALSGSVYAALYRAPIVLADPNQVTEAQNYIKFAASNANSIDATVFGQTGAVSDTVLKSLTGVTN</sequence>
<dbReference type="PANTHER" id="PTHR30032">
    <property type="entry name" value="N-ACETYLMURAMOYL-L-ALANINE AMIDASE-RELATED"/>
    <property type="match status" value="1"/>
</dbReference>
<keyword evidence="1" id="KW-0732">Signal</keyword>